<evidence type="ECO:0000256" key="15">
    <source>
        <dbReference type="SAM" id="Phobius"/>
    </source>
</evidence>
<keyword evidence="11 15" id="KW-1133">Transmembrane helix</keyword>
<dbReference type="Gramene" id="ERM93730">
    <property type="protein sequence ID" value="ERM93730"/>
    <property type="gene ID" value="AMTR_s00004p00252760"/>
</dbReference>
<name>W1NF30_AMBTC</name>
<keyword evidence="10" id="KW-0862">Zinc</keyword>
<keyword evidence="5" id="KW-0808">Transferase</keyword>
<evidence type="ECO:0000256" key="14">
    <source>
        <dbReference type="PROSITE-ProRule" id="PRU00175"/>
    </source>
</evidence>
<keyword evidence="12 15" id="KW-0472">Membrane</keyword>
<dbReference type="eggNOG" id="KOG0800">
    <property type="taxonomic scope" value="Eukaryota"/>
</dbReference>
<dbReference type="EMBL" id="KI397628">
    <property type="protein sequence ID" value="ERM93730.1"/>
    <property type="molecule type" value="Genomic_DNA"/>
</dbReference>
<dbReference type="Gene3D" id="3.30.40.10">
    <property type="entry name" value="Zinc/RING finger domain, C3HC4 (zinc finger)"/>
    <property type="match status" value="1"/>
</dbReference>
<comment type="pathway">
    <text evidence="3">Protein modification; protein ubiquitination.</text>
</comment>
<keyword evidence="8 14" id="KW-0863">Zinc-finger</keyword>
<dbReference type="EC" id="2.3.2.27" evidence="4"/>
<dbReference type="UniPathway" id="UPA00143"/>
<evidence type="ECO:0000313" key="18">
    <source>
        <dbReference type="Proteomes" id="UP000017836"/>
    </source>
</evidence>
<evidence type="ECO:0000256" key="11">
    <source>
        <dbReference type="ARBA" id="ARBA00022989"/>
    </source>
</evidence>
<dbReference type="GO" id="GO:0004842">
    <property type="term" value="F:ubiquitin-protein transferase activity"/>
    <property type="evidence" value="ECO:0000318"/>
    <property type="project" value="GO_Central"/>
</dbReference>
<organism evidence="17 18">
    <name type="scientific">Amborella trichopoda</name>
    <dbReference type="NCBI Taxonomy" id="13333"/>
    <lineage>
        <taxon>Eukaryota</taxon>
        <taxon>Viridiplantae</taxon>
        <taxon>Streptophyta</taxon>
        <taxon>Embryophyta</taxon>
        <taxon>Tracheophyta</taxon>
        <taxon>Spermatophyta</taxon>
        <taxon>Magnoliopsida</taxon>
        <taxon>Amborellales</taxon>
        <taxon>Amborellaceae</taxon>
        <taxon>Amborella</taxon>
    </lineage>
</organism>
<evidence type="ECO:0000256" key="10">
    <source>
        <dbReference type="ARBA" id="ARBA00022833"/>
    </source>
</evidence>
<dbReference type="SMART" id="SM00184">
    <property type="entry name" value="RING"/>
    <property type="match status" value="1"/>
</dbReference>
<dbReference type="InterPro" id="IPR001841">
    <property type="entry name" value="Znf_RING"/>
</dbReference>
<evidence type="ECO:0000256" key="2">
    <source>
        <dbReference type="ARBA" id="ARBA00004167"/>
    </source>
</evidence>
<evidence type="ECO:0000256" key="7">
    <source>
        <dbReference type="ARBA" id="ARBA00022723"/>
    </source>
</evidence>
<dbReference type="OMA" id="CNCAICL"/>
<gene>
    <name evidence="17" type="ORF">AMTR_s00004p00252760</name>
</gene>
<dbReference type="AlphaFoldDB" id="W1NF30"/>
<comment type="subcellular location">
    <subcellularLocation>
        <location evidence="2">Membrane</location>
        <topology evidence="2">Single-pass membrane protein</topology>
    </subcellularLocation>
</comment>
<keyword evidence="6 15" id="KW-0812">Transmembrane</keyword>
<dbReference type="SUPFAM" id="SSF57850">
    <property type="entry name" value="RING/U-box"/>
    <property type="match status" value="1"/>
</dbReference>
<evidence type="ECO:0000256" key="3">
    <source>
        <dbReference type="ARBA" id="ARBA00004906"/>
    </source>
</evidence>
<comment type="catalytic activity">
    <reaction evidence="1">
        <text>S-ubiquitinyl-[E2 ubiquitin-conjugating enzyme]-L-cysteine + [acceptor protein]-L-lysine = [E2 ubiquitin-conjugating enzyme]-L-cysteine + N(6)-ubiquitinyl-[acceptor protein]-L-lysine.</text>
        <dbReference type="EC" id="2.3.2.27"/>
    </reaction>
</comment>
<evidence type="ECO:0000256" key="4">
    <source>
        <dbReference type="ARBA" id="ARBA00012483"/>
    </source>
</evidence>
<dbReference type="Pfam" id="PF13639">
    <property type="entry name" value="zf-RING_2"/>
    <property type="match status" value="1"/>
</dbReference>
<comment type="similarity">
    <text evidence="13">Belongs to the RING-type zinc finger family. ATL subfamily.</text>
</comment>
<dbReference type="GO" id="GO:0016020">
    <property type="term" value="C:membrane"/>
    <property type="evidence" value="ECO:0000318"/>
    <property type="project" value="GO_Central"/>
</dbReference>
<dbReference type="GO" id="GO:0016567">
    <property type="term" value="P:protein ubiquitination"/>
    <property type="evidence" value="ECO:0007669"/>
    <property type="project" value="UniProtKB-UniPathway"/>
</dbReference>
<evidence type="ECO:0000313" key="17">
    <source>
        <dbReference type="EMBL" id="ERM93730.1"/>
    </source>
</evidence>
<evidence type="ECO:0000256" key="8">
    <source>
        <dbReference type="ARBA" id="ARBA00022771"/>
    </source>
</evidence>
<feature type="domain" description="RING-type" evidence="16">
    <location>
        <begin position="109"/>
        <end position="151"/>
    </location>
</feature>
<dbReference type="PROSITE" id="PS50089">
    <property type="entry name" value="ZF_RING_2"/>
    <property type="match status" value="1"/>
</dbReference>
<evidence type="ECO:0000256" key="5">
    <source>
        <dbReference type="ARBA" id="ARBA00022679"/>
    </source>
</evidence>
<sequence length="176" mass="19214">MEPPFQPLRHHLLSPIAPSESPSSPTQGPLGYYSVVVIAVMICALLCGLCLNLIFRCVLRCTRDVILDPTQWFSHLTNSGLKKKAVKAIPIATFQTNGPLLSSPDAKACPICLSDFFDGENIRVLPNCDHMFHVGCIDKWLASHSSCPTCRYNLSRNMPAAGLVRGTHSLMIGLVP</sequence>
<keyword evidence="7" id="KW-0479">Metal-binding</keyword>
<accession>W1NF30</accession>
<evidence type="ECO:0000256" key="13">
    <source>
        <dbReference type="ARBA" id="ARBA00024209"/>
    </source>
</evidence>
<keyword evidence="18" id="KW-1185">Reference proteome</keyword>
<dbReference type="PANTHER" id="PTHR46905">
    <property type="entry name" value="RING-H2 FINGER PROTEIN ATL78"/>
    <property type="match status" value="1"/>
</dbReference>
<dbReference type="InterPro" id="IPR044602">
    <property type="entry name" value="ATL10/ATL72-79-like"/>
</dbReference>
<evidence type="ECO:0000256" key="1">
    <source>
        <dbReference type="ARBA" id="ARBA00000900"/>
    </source>
</evidence>
<dbReference type="HOGENOM" id="CLU_013137_9_3_1"/>
<evidence type="ECO:0000256" key="6">
    <source>
        <dbReference type="ARBA" id="ARBA00022692"/>
    </source>
</evidence>
<feature type="transmembrane region" description="Helical" evidence="15">
    <location>
        <begin position="30"/>
        <end position="55"/>
    </location>
</feature>
<evidence type="ECO:0000259" key="16">
    <source>
        <dbReference type="PROSITE" id="PS50089"/>
    </source>
</evidence>
<dbReference type="Proteomes" id="UP000017836">
    <property type="component" value="Unassembled WGS sequence"/>
</dbReference>
<keyword evidence="9" id="KW-0833">Ubl conjugation pathway</keyword>
<dbReference type="GO" id="GO:0008270">
    <property type="term" value="F:zinc ion binding"/>
    <property type="evidence" value="ECO:0007669"/>
    <property type="project" value="UniProtKB-KW"/>
</dbReference>
<dbReference type="FunFam" id="3.30.40.10:FF:000187">
    <property type="entry name" value="E3 ubiquitin-protein ligase ATL6"/>
    <property type="match status" value="1"/>
</dbReference>
<evidence type="ECO:0000256" key="9">
    <source>
        <dbReference type="ARBA" id="ARBA00022786"/>
    </source>
</evidence>
<dbReference type="InterPro" id="IPR013083">
    <property type="entry name" value="Znf_RING/FYVE/PHD"/>
</dbReference>
<reference evidence="18" key="1">
    <citation type="journal article" date="2013" name="Science">
        <title>The Amborella genome and the evolution of flowering plants.</title>
        <authorList>
            <consortium name="Amborella Genome Project"/>
        </authorList>
    </citation>
    <scope>NUCLEOTIDE SEQUENCE [LARGE SCALE GENOMIC DNA]</scope>
</reference>
<dbReference type="PANTHER" id="PTHR46905:SF22">
    <property type="entry name" value="RING-TYPE E3 UBIQUITIN TRANSFERASE"/>
    <property type="match status" value="1"/>
</dbReference>
<dbReference type="CDD" id="cd16461">
    <property type="entry name" value="RING-H2_EL5-like"/>
    <property type="match status" value="1"/>
</dbReference>
<evidence type="ECO:0000256" key="12">
    <source>
        <dbReference type="ARBA" id="ARBA00023136"/>
    </source>
</evidence>
<proteinExistence type="inferred from homology"/>
<dbReference type="GO" id="GO:0061630">
    <property type="term" value="F:ubiquitin protein ligase activity"/>
    <property type="evidence" value="ECO:0007669"/>
    <property type="project" value="UniProtKB-EC"/>
</dbReference>
<protein>
    <recommendedName>
        <fullName evidence="4">RING-type E3 ubiquitin transferase</fullName>
        <ecNumber evidence="4">2.3.2.27</ecNumber>
    </recommendedName>
</protein>